<organism evidence="2 3">
    <name type="scientific">Sebaldella termitidis (strain ATCC 33386 / NCTC 11300)</name>
    <dbReference type="NCBI Taxonomy" id="526218"/>
    <lineage>
        <taxon>Bacteria</taxon>
        <taxon>Fusobacteriati</taxon>
        <taxon>Fusobacteriota</taxon>
        <taxon>Fusobacteriia</taxon>
        <taxon>Fusobacteriales</taxon>
        <taxon>Leptotrichiaceae</taxon>
        <taxon>Sebaldella</taxon>
    </lineage>
</organism>
<dbReference type="AlphaFoldDB" id="D1AH14"/>
<dbReference type="KEGG" id="str:Sterm_1180"/>
<reference evidence="3" key="1">
    <citation type="submission" date="2009-09" db="EMBL/GenBank/DDBJ databases">
        <title>The complete chromosome of Sebaldella termitidis ATCC 33386.</title>
        <authorList>
            <consortium name="US DOE Joint Genome Institute (JGI-PGF)"/>
            <person name="Lucas S."/>
            <person name="Copeland A."/>
            <person name="Lapidus A."/>
            <person name="Glavina del Rio T."/>
            <person name="Dalin E."/>
            <person name="Tice H."/>
            <person name="Bruce D."/>
            <person name="Goodwin L."/>
            <person name="Pitluck S."/>
            <person name="Kyrpides N."/>
            <person name="Mavromatis K."/>
            <person name="Ivanova N."/>
            <person name="Mikhailova N."/>
            <person name="Sims D."/>
            <person name="Meincke L."/>
            <person name="Brettin T."/>
            <person name="Detter J.C."/>
            <person name="Han C."/>
            <person name="Larimer F."/>
            <person name="Land M."/>
            <person name="Hauser L."/>
            <person name="Markowitz V."/>
            <person name="Cheng J.F."/>
            <person name="Hugenholtz P."/>
            <person name="Woyke T."/>
            <person name="Wu D."/>
            <person name="Eisen J.A."/>
        </authorList>
    </citation>
    <scope>NUCLEOTIDE SEQUENCE [LARGE SCALE GENOMIC DNA]</scope>
    <source>
        <strain evidence="3">ATCC 33386 / NCTC 11300</strain>
    </source>
</reference>
<evidence type="ECO:0000313" key="2">
    <source>
        <dbReference type="EMBL" id="ACZ08048.1"/>
    </source>
</evidence>
<reference evidence="2 3" key="2">
    <citation type="journal article" date="2010" name="Stand. Genomic Sci.">
        <title>Complete genome sequence of Sebaldella termitidis type strain (NCTC 11300).</title>
        <authorList>
            <person name="Harmon-Smith M."/>
            <person name="Celia L."/>
            <person name="Chertkov O."/>
            <person name="Lapidus A."/>
            <person name="Copeland A."/>
            <person name="Glavina Del Rio T."/>
            <person name="Nolan M."/>
            <person name="Lucas S."/>
            <person name="Tice H."/>
            <person name="Cheng J.F."/>
            <person name="Han C."/>
            <person name="Detter J.C."/>
            <person name="Bruce D."/>
            <person name="Goodwin L."/>
            <person name="Pitluck S."/>
            <person name="Pati A."/>
            <person name="Liolios K."/>
            <person name="Ivanova N."/>
            <person name="Mavromatis K."/>
            <person name="Mikhailova N."/>
            <person name="Chen A."/>
            <person name="Palaniappan K."/>
            <person name="Land M."/>
            <person name="Hauser L."/>
            <person name="Chang Y.J."/>
            <person name="Jeffries C.D."/>
            <person name="Brettin T."/>
            <person name="Goker M."/>
            <person name="Beck B."/>
            <person name="Bristow J."/>
            <person name="Eisen J.A."/>
            <person name="Markowitz V."/>
            <person name="Hugenholtz P."/>
            <person name="Kyrpides N.C."/>
            <person name="Klenk H.P."/>
            <person name="Chen F."/>
        </authorList>
    </citation>
    <scope>NUCLEOTIDE SEQUENCE [LARGE SCALE GENOMIC DNA]</scope>
    <source>
        <strain evidence="3">ATCC 33386 / NCTC 11300</strain>
    </source>
</reference>
<dbReference type="HOGENOM" id="CLU_1151174_0_0_0"/>
<feature type="transmembrane region" description="Helical" evidence="1">
    <location>
        <begin position="6"/>
        <end position="25"/>
    </location>
</feature>
<keyword evidence="3" id="KW-1185">Reference proteome</keyword>
<feature type="transmembrane region" description="Helical" evidence="1">
    <location>
        <begin position="207"/>
        <end position="229"/>
    </location>
</feature>
<accession>D1AH14</accession>
<keyword evidence="1" id="KW-0812">Transmembrane</keyword>
<keyword evidence="1" id="KW-0472">Membrane</keyword>
<dbReference type="RefSeq" id="WP_012860644.1">
    <property type="nucleotide sequence ID" value="NC_013517.1"/>
</dbReference>
<evidence type="ECO:0000313" key="3">
    <source>
        <dbReference type="Proteomes" id="UP000000845"/>
    </source>
</evidence>
<dbReference type="EMBL" id="CP001739">
    <property type="protein sequence ID" value="ACZ08048.1"/>
    <property type="molecule type" value="Genomic_DNA"/>
</dbReference>
<protein>
    <submittedName>
        <fullName evidence="2">Uncharacterized protein</fullName>
    </submittedName>
</protein>
<sequence length="241" mass="27586">MAKKKSYYITAAIFVLISGFFSQYIKYEVESFRFLKIFMNKYADTVIYLEQKNSTDSFFTKKSKAVKMRKELGEKISRINKYAGSEAGNEPEFLSEMYNKTVGMTVQQALSEEAVRNKMLNDKLISDVYNNKAVLKRNAGFISGIKNGFLTGVSYPVSVKDKFISLTDRGESLPVSIIKAYFVSMADYLKIGMNCFLFYGLPYKAGYAVTWLISAFLTVILVFLPFFLLKPKKRPKTTYEF</sequence>
<keyword evidence="1" id="KW-1133">Transmembrane helix</keyword>
<name>D1AH14_SEBTE</name>
<gene>
    <name evidence="2" type="ordered locus">Sterm_1180</name>
</gene>
<dbReference type="STRING" id="526218.Sterm_1180"/>
<evidence type="ECO:0000256" key="1">
    <source>
        <dbReference type="SAM" id="Phobius"/>
    </source>
</evidence>
<proteinExistence type="predicted"/>
<dbReference type="Proteomes" id="UP000000845">
    <property type="component" value="Chromosome"/>
</dbReference>